<evidence type="ECO:0000313" key="2">
    <source>
        <dbReference type="Proteomes" id="UP000694915"/>
    </source>
</evidence>
<evidence type="ECO:0000313" key="3">
    <source>
        <dbReference type="RefSeq" id="XP_026633139.1"/>
    </source>
</evidence>
<feature type="region of interest" description="Disordered" evidence="1">
    <location>
        <begin position="1"/>
        <end position="23"/>
    </location>
</feature>
<proteinExistence type="predicted"/>
<dbReference type="InterPro" id="IPR035352">
    <property type="entry name" value="TSX"/>
</dbReference>
<organism evidence="2 3">
    <name type="scientific">Microtus ochrogaster</name>
    <name type="common">Prairie vole</name>
    <dbReference type="NCBI Taxonomy" id="79684"/>
    <lineage>
        <taxon>Eukaryota</taxon>
        <taxon>Metazoa</taxon>
        <taxon>Chordata</taxon>
        <taxon>Craniata</taxon>
        <taxon>Vertebrata</taxon>
        <taxon>Euteleostomi</taxon>
        <taxon>Mammalia</taxon>
        <taxon>Eutheria</taxon>
        <taxon>Euarchontoglires</taxon>
        <taxon>Glires</taxon>
        <taxon>Rodentia</taxon>
        <taxon>Myomorpha</taxon>
        <taxon>Muroidea</taxon>
        <taxon>Cricetidae</taxon>
        <taxon>Arvicolinae</taxon>
        <taxon>Microtus</taxon>
    </lineage>
</organism>
<name>A0ABM1TTS7_MICOH</name>
<evidence type="ECO:0000256" key="1">
    <source>
        <dbReference type="SAM" id="MobiDB-lite"/>
    </source>
</evidence>
<dbReference type="Pfam" id="PF17397">
    <property type="entry name" value="TSX"/>
    <property type="match status" value="1"/>
</dbReference>
<reference evidence="3" key="1">
    <citation type="submission" date="2025-08" db="UniProtKB">
        <authorList>
            <consortium name="RefSeq"/>
        </authorList>
    </citation>
    <scope>IDENTIFICATION</scope>
</reference>
<accession>A0ABM1TTS7</accession>
<protein>
    <submittedName>
        <fullName evidence="3">Testis-specific protein TSX-like</fullName>
    </submittedName>
</protein>
<dbReference type="RefSeq" id="XP_026633139.1">
    <property type="nucleotide sequence ID" value="XM_026777338.1"/>
</dbReference>
<feature type="compositionally biased region" description="Polar residues" evidence="1">
    <location>
        <begin position="49"/>
        <end position="58"/>
    </location>
</feature>
<feature type="region of interest" description="Disordered" evidence="1">
    <location>
        <begin position="42"/>
        <end position="101"/>
    </location>
</feature>
<sequence length="101" mass="11394">MSEEQTPQMSETECRTVDSPEFEDEERWLYKVLGIKLMPSSALDPWQFKGSNGTTGPNSKMDDDMETQEDKSLGEMLTDLNSEGEQDVKRTAPDNAMNPTD</sequence>
<keyword evidence="2" id="KW-1185">Reference proteome</keyword>
<feature type="compositionally biased region" description="Polar residues" evidence="1">
    <location>
        <begin position="1"/>
        <end position="11"/>
    </location>
</feature>
<gene>
    <name evidence="3" type="primary">LOC101988697</name>
</gene>
<dbReference type="GeneID" id="101988697"/>
<dbReference type="Proteomes" id="UP000694915">
    <property type="component" value="Unplaced"/>
</dbReference>